<dbReference type="Gene3D" id="3.40.50.720">
    <property type="entry name" value="NAD(P)-binding Rossmann-like Domain"/>
    <property type="match status" value="1"/>
</dbReference>
<dbReference type="CDD" id="cd05233">
    <property type="entry name" value="SDR_c"/>
    <property type="match status" value="1"/>
</dbReference>
<evidence type="ECO:0000313" key="5">
    <source>
        <dbReference type="Proteomes" id="UP000314011"/>
    </source>
</evidence>
<dbReference type="SUPFAM" id="SSF51735">
    <property type="entry name" value="NAD(P)-binding Rossmann-fold domains"/>
    <property type="match status" value="1"/>
</dbReference>
<dbReference type="Proteomes" id="UP000314011">
    <property type="component" value="Unassembled WGS sequence"/>
</dbReference>
<dbReference type="InterPro" id="IPR020904">
    <property type="entry name" value="Sc_DH/Rdtase_CS"/>
</dbReference>
<evidence type="ECO:0000256" key="1">
    <source>
        <dbReference type="ARBA" id="ARBA00006484"/>
    </source>
</evidence>
<sequence length="245" mass="26107">MAQLDGQIAVVTGASGGIGAAIAKALADAGATVWGVARDEGKLKEAIGDTCKVRSVDLTDQASVEKTFTAIREEEGRIDILFNNAGRFHSLAGVHECDVDDWWMDMTVNVKGILMSCRTVLPMMMEAGTGTIINMNGGRPIGGTAYASSKAAVVQMTELMAKELEHLGRSDIRVLLANPGLVMTEMTEYQRDTPGGQFWIPGVGEALKAGNTRKPEEIAAMTVRMLGEATVSDNGRMFDPDGWVA</sequence>
<dbReference type="InterPro" id="IPR002347">
    <property type="entry name" value="SDR_fam"/>
</dbReference>
<evidence type="ECO:0000256" key="2">
    <source>
        <dbReference type="ARBA" id="ARBA00023002"/>
    </source>
</evidence>
<dbReference type="GO" id="GO:0016616">
    <property type="term" value="F:oxidoreductase activity, acting on the CH-OH group of donors, NAD or NADP as acceptor"/>
    <property type="evidence" value="ECO:0007669"/>
    <property type="project" value="TreeGrafter"/>
</dbReference>
<dbReference type="InterPro" id="IPR036291">
    <property type="entry name" value="NAD(P)-bd_dom_sf"/>
</dbReference>
<comment type="similarity">
    <text evidence="1 3">Belongs to the short-chain dehydrogenases/reductases (SDR) family.</text>
</comment>
<dbReference type="PANTHER" id="PTHR42760">
    <property type="entry name" value="SHORT-CHAIN DEHYDROGENASES/REDUCTASES FAMILY MEMBER"/>
    <property type="match status" value="1"/>
</dbReference>
<keyword evidence="5" id="KW-1185">Reference proteome</keyword>
<gene>
    <name evidence="4" type="ORF">FHY64_19470</name>
</gene>
<dbReference type="RefSeq" id="WP_140197549.1">
    <property type="nucleotide sequence ID" value="NZ_CP065915.1"/>
</dbReference>
<protein>
    <submittedName>
        <fullName evidence="4">SDR family oxidoreductase</fullName>
    </submittedName>
</protein>
<dbReference type="AlphaFoldDB" id="A0A5C5G7R4"/>
<dbReference type="PROSITE" id="PS00061">
    <property type="entry name" value="ADH_SHORT"/>
    <property type="match status" value="1"/>
</dbReference>
<dbReference type="PRINTS" id="PR00081">
    <property type="entry name" value="GDHRDH"/>
</dbReference>
<dbReference type="OrthoDB" id="9789398at2"/>
<accession>A0A5C5G7R4</accession>
<comment type="caution">
    <text evidence="4">The sequence shown here is derived from an EMBL/GenBank/DDBJ whole genome shotgun (WGS) entry which is preliminary data.</text>
</comment>
<name>A0A5C5G7R4_9RHOB</name>
<dbReference type="EMBL" id="VFFF01000004">
    <property type="protein sequence ID" value="TNY30754.1"/>
    <property type="molecule type" value="Genomic_DNA"/>
</dbReference>
<evidence type="ECO:0000313" key="4">
    <source>
        <dbReference type="EMBL" id="TNY30754.1"/>
    </source>
</evidence>
<organism evidence="4 5">
    <name type="scientific">Pelagovum pacificum</name>
    <dbReference type="NCBI Taxonomy" id="2588711"/>
    <lineage>
        <taxon>Bacteria</taxon>
        <taxon>Pseudomonadati</taxon>
        <taxon>Pseudomonadota</taxon>
        <taxon>Alphaproteobacteria</taxon>
        <taxon>Rhodobacterales</taxon>
        <taxon>Paracoccaceae</taxon>
        <taxon>Pelagovum</taxon>
    </lineage>
</organism>
<keyword evidence="2" id="KW-0560">Oxidoreductase</keyword>
<dbReference type="PANTHER" id="PTHR42760:SF37">
    <property type="entry name" value="CLAVALDEHYDE DEHYDROGENASE"/>
    <property type="match status" value="1"/>
</dbReference>
<evidence type="ECO:0000256" key="3">
    <source>
        <dbReference type="RuleBase" id="RU000363"/>
    </source>
</evidence>
<proteinExistence type="inferred from homology"/>
<reference evidence="4 5" key="1">
    <citation type="submission" date="2019-06" db="EMBL/GenBank/DDBJ databases">
        <title>Genome of new Rhodobacteraceae sp. SM1903.</title>
        <authorList>
            <person name="Ren X."/>
        </authorList>
    </citation>
    <scope>NUCLEOTIDE SEQUENCE [LARGE SCALE GENOMIC DNA]</scope>
    <source>
        <strain evidence="4 5">SM1903</strain>
    </source>
</reference>
<dbReference type="PRINTS" id="PR00080">
    <property type="entry name" value="SDRFAMILY"/>
</dbReference>
<dbReference type="Pfam" id="PF00106">
    <property type="entry name" value="adh_short"/>
    <property type="match status" value="1"/>
</dbReference>